<organism evidence="5 6">
    <name type="scientific">Billgrantia gudaonensis</name>
    <dbReference type="NCBI Taxonomy" id="376427"/>
    <lineage>
        <taxon>Bacteria</taxon>
        <taxon>Pseudomonadati</taxon>
        <taxon>Pseudomonadota</taxon>
        <taxon>Gammaproteobacteria</taxon>
        <taxon>Oceanospirillales</taxon>
        <taxon>Halomonadaceae</taxon>
        <taxon>Billgrantia</taxon>
    </lineage>
</organism>
<dbReference type="GO" id="GO:1904680">
    <property type="term" value="F:peptide transmembrane transporter activity"/>
    <property type="evidence" value="ECO:0007669"/>
    <property type="project" value="TreeGrafter"/>
</dbReference>
<dbReference type="Gene3D" id="3.10.105.10">
    <property type="entry name" value="Dipeptide-binding Protein, Domain 3"/>
    <property type="match status" value="1"/>
</dbReference>
<sequence>MGKRIAALPTLLLAVSMSLSGVAVAQQSLRVDLQLEPPHLDPTRTPSATTAETVHRNVFQGLTRIDRHGEVRPGLAERWRVSEDGLRYRFWLRKGVRFHDGRRFDAEVAAYSLRRLLSEDAGNPQRQLYRAIREVEVAGSHELVLHLSQPNSLLPFRLGLSAAVMVHPDSVHTNVTRPVGTGPYAFQGWERGSGVRLAAFADYWGQAPAIERATFTFTGNRLELEGGLAEGLIDLYPDASSLTSHMALSLRADYRIKDGFSEGEVILAINHARPPFDDRRVRRALSHAVDREALLDIYPAISPPLIGSHFSPRHPAYVDLVDRYPHDPQRARELLAEAGQAEGSSLTLTVPPTQYAESASLYIAADLEAVGIEVTLERLDWPEWLAQVFNEHDYDLTIVAHVEPMDIDIYARDDYYFNYQDADFKALWKRIEAAQEASARHALLGEAQRHLADEAVNVFLFLKPQQAIHKVGLTGVWSDTPIPAVVLQELAWE</sequence>
<evidence type="ECO:0000256" key="3">
    <source>
        <dbReference type="SAM" id="SignalP"/>
    </source>
</evidence>
<feature type="signal peptide" evidence="3">
    <location>
        <begin position="1"/>
        <end position="25"/>
    </location>
</feature>
<feature type="domain" description="Solute-binding protein family 5" evidence="4">
    <location>
        <begin position="70"/>
        <end position="402"/>
    </location>
</feature>
<protein>
    <submittedName>
        <fullName evidence="5">Peptide/nickel transport system substrate-binding protein</fullName>
    </submittedName>
</protein>
<dbReference type="PIRSF" id="PIRSF002741">
    <property type="entry name" value="MppA"/>
    <property type="match status" value="1"/>
</dbReference>
<name>A0A1G8MX00_9GAMM</name>
<dbReference type="Proteomes" id="UP000198525">
    <property type="component" value="Unassembled WGS sequence"/>
</dbReference>
<evidence type="ECO:0000313" key="5">
    <source>
        <dbReference type="EMBL" id="SDI72345.1"/>
    </source>
</evidence>
<keyword evidence="6" id="KW-1185">Reference proteome</keyword>
<dbReference type="GO" id="GO:0030288">
    <property type="term" value="C:outer membrane-bounded periplasmic space"/>
    <property type="evidence" value="ECO:0007669"/>
    <property type="project" value="UniProtKB-ARBA"/>
</dbReference>
<accession>A0A1G8MX00</accession>
<dbReference type="SUPFAM" id="SSF53850">
    <property type="entry name" value="Periplasmic binding protein-like II"/>
    <property type="match status" value="1"/>
</dbReference>
<dbReference type="InterPro" id="IPR039424">
    <property type="entry name" value="SBP_5"/>
</dbReference>
<evidence type="ECO:0000256" key="1">
    <source>
        <dbReference type="ARBA" id="ARBA00005695"/>
    </source>
</evidence>
<dbReference type="OrthoDB" id="9801912at2"/>
<dbReference type="InterPro" id="IPR000914">
    <property type="entry name" value="SBP_5_dom"/>
</dbReference>
<evidence type="ECO:0000256" key="2">
    <source>
        <dbReference type="ARBA" id="ARBA00022729"/>
    </source>
</evidence>
<dbReference type="AlphaFoldDB" id="A0A1G8MX00"/>
<dbReference type="Gene3D" id="3.40.190.10">
    <property type="entry name" value="Periplasmic binding protein-like II"/>
    <property type="match status" value="1"/>
</dbReference>
<reference evidence="5 6" key="1">
    <citation type="submission" date="2016-10" db="EMBL/GenBank/DDBJ databases">
        <authorList>
            <person name="de Groot N.N."/>
        </authorList>
    </citation>
    <scope>NUCLEOTIDE SEQUENCE [LARGE SCALE GENOMIC DNA]</scope>
    <source>
        <strain evidence="5 6">CGMCC 1.6133</strain>
    </source>
</reference>
<feature type="chain" id="PRO_5011787251" evidence="3">
    <location>
        <begin position="26"/>
        <end position="493"/>
    </location>
</feature>
<dbReference type="InterPro" id="IPR030678">
    <property type="entry name" value="Peptide/Ni-bd"/>
</dbReference>
<dbReference type="GO" id="GO:0015833">
    <property type="term" value="P:peptide transport"/>
    <property type="evidence" value="ECO:0007669"/>
    <property type="project" value="TreeGrafter"/>
</dbReference>
<dbReference type="GO" id="GO:0043190">
    <property type="term" value="C:ATP-binding cassette (ABC) transporter complex"/>
    <property type="evidence" value="ECO:0007669"/>
    <property type="project" value="InterPro"/>
</dbReference>
<proteinExistence type="inferred from homology"/>
<evidence type="ECO:0000313" key="6">
    <source>
        <dbReference type="Proteomes" id="UP000198525"/>
    </source>
</evidence>
<dbReference type="EMBL" id="FNES01000001">
    <property type="protein sequence ID" value="SDI72345.1"/>
    <property type="molecule type" value="Genomic_DNA"/>
</dbReference>
<gene>
    <name evidence="5" type="ORF">SAMN04487954_101146</name>
</gene>
<dbReference type="STRING" id="376427.SAMN04487954_101146"/>
<keyword evidence="2 3" id="KW-0732">Signal</keyword>
<comment type="similarity">
    <text evidence="1">Belongs to the bacterial solute-binding protein 5 family.</text>
</comment>
<evidence type="ECO:0000259" key="4">
    <source>
        <dbReference type="Pfam" id="PF00496"/>
    </source>
</evidence>
<dbReference type="RefSeq" id="WP_089682083.1">
    <property type="nucleotide sequence ID" value="NZ_FNES01000001.1"/>
</dbReference>
<dbReference type="PANTHER" id="PTHR30290">
    <property type="entry name" value="PERIPLASMIC BINDING COMPONENT OF ABC TRANSPORTER"/>
    <property type="match status" value="1"/>
</dbReference>
<dbReference type="PANTHER" id="PTHR30290:SF38">
    <property type="entry name" value="D,D-DIPEPTIDE-BINDING PERIPLASMIC PROTEIN DDPA-RELATED"/>
    <property type="match status" value="1"/>
</dbReference>
<dbReference type="Pfam" id="PF00496">
    <property type="entry name" value="SBP_bac_5"/>
    <property type="match status" value="1"/>
</dbReference>